<dbReference type="RefSeq" id="XP_002503672.1">
    <property type="nucleotide sequence ID" value="XM_002503626.1"/>
</dbReference>
<dbReference type="InterPro" id="IPR011990">
    <property type="entry name" value="TPR-like_helical_dom_sf"/>
</dbReference>
<reference evidence="2 3" key="1">
    <citation type="journal article" date="2009" name="Science">
        <title>Green evolution and dynamic adaptations revealed by genomes of the marine picoeukaryotes Micromonas.</title>
        <authorList>
            <person name="Worden A.Z."/>
            <person name="Lee J.H."/>
            <person name="Mock T."/>
            <person name="Rouze P."/>
            <person name="Simmons M.P."/>
            <person name="Aerts A.L."/>
            <person name="Allen A.E."/>
            <person name="Cuvelier M.L."/>
            <person name="Derelle E."/>
            <person name="Everett M.V."/>
            <person name="Foulon E."/>
            <person name="Grimwood J."/>
            <person name="Gundlach H."/>
            <person name="Henrissat B."/>
            <person name="Napoli C."/>
            <person name="McDonald S.M."/>
            <person name="Parker M.S."/>
            <person name="Rombauts S."/>
            <person name="Salamov A."/>
            <person name="Von Dassow P."/>
            <person name="Badger J.H."/>
            <person name="Coutinho P.M."/>
            <person name="Demir E."/>
            <person name="Dubchak I."/>
            <person name="Gentemann C."/>
            <person name="Eikrem W."/>
            <person name="Gready J.E."/>
            <person name="John U."/>
            <person name="Lanier W."/>
            <person name="Lindquist E.A."/>
            <person name="Lucas S."/>
            <person name="Mayer K.F."/>
            <person name="Moreau H."/>
            <person name="Not F."/>
            <person name="Otillar R."/>
            <person name="Panaud O."/>
            <person name="Pangilinan J."/>
            <person name="Paulsen I."/>
            <person name="Piegu B."/>
            <person name="Poliakov A."/>
            <person name="Robbens S."/>
            <person name="Schmutz J."/>
            <person name="Toulza E."/>
            <person name="Wyss T."/>
            <person name="Zelensky A."/>
            <person name="Zhou K."/>
            <person name="Armbrust E.V."/>
            <person name="Bhattacharya D."/>
            <person name="Goodenough U.W."/>
            <person name="Van de Peer Y."/>
            <person name="Grigoriev I.V."/>
        </authorList>
    </citation>
    <scope>NUCLEOTIDE SEQUENCE [LARGE SCALE GENOMIC DNA]</scope>
    <source>
        <strain evidence="3">RCC299 / NOUM17</strain>
    </source>
</reference>
<dbReference type="GeneID" id="8245312"/>
<dbReference type="OMA" id="PEWVEIS"/>
<evidence type="ECO:0000313" key="3">
    <source>
        <dbReference type="Proteomes" id="UP000002009"/>
    </source>
</evidence>
<feature type="compositionally biased region" description="Low complexity" evidence="1">
    <location>
        <begin position="1"/>
        <end position="21"/>
    </location>
</feature>
<dbReference type="KEGG" id="mis:MICPUN_60223"/>
<feature type="region of interest" description="Disordered" evidence="1">
    <location>
        <begin position="1"/>
        <end position="31"/>
    </location>
</feature>
<name>C1EAW9_MICCC</name>
<proteinExistence type="predicted"/>
<evidence type="ECO:0000313" key="2">
    <source>
        <dbReference type="EMBL" id="ACO64930.1"/>
    </source>
</evidence>
<sequence>MHHIAAAAQAHARAPIVARAHASSRRPTRRASVIANVGRSKTNELTGEPEWVEISDAAAAIEDAQEQYGAGDFAGAVKTLEGALKLGGSGVKRDRSKPAELSLGEKQSIFYNLTSAHSKLGAVDRGLEALEALLQAGYCSAQLYGFGKANEDYVRLLRDPDLESVRGDARFKQIVDKYQVTPTELQLQLDPSQSVIGRAMKMWGSKK</sequence>
<dbReference type="Gene3D" id="1.25.40.10">
    <property type="entry name" value="Tetratricopeptide repeat domain"/>
    <property type="match status" value="1"/>
</dbReference>
<dbReference type="EMBL" id="CP001328">
    <property type="protein sequence ID" value="ACO64930.1"/>
    <property type="molecule type" value="Genomic_DNA"/>
</dbReference>
<accession>C1EAW9</accession>
<dbReference type="Proteomes" id="UP000002009">
    <property type="component" value="Chromosome 7"/>
</dbReference>
<organism evidence="2 3">
    <name type="scientific">Micromonas commoda (strain RCC299 / NOUM17 / CCMP2709)</name>
    <name type="common">Picoplanktonic green alga</name>
    <dbReference type="NCBI Taxonomy" id="296587"/>
    <lineage>
        <taxon>Eukaryota</taxon>
        <taxon>Viridiplantae</taxon>
        <taxon>Chlorophyta</taxon>
        <taxon>Mamiellophyceae</taxon>
        <taxon>Mamiellales</taxon>
        <taxon>Mamiellaceae</taxon>
        <taxon>Micromonas</taxon>
    </lineage>
</organism>
<dbReference type="InParanoid" id="C1EAW9"/>
<keyword evidence="3" id="KW-1185">Reference proteome</keyword>
<dbReference type="AlphaFoldDB" id="C1EAW9"/>
<protein>
    <submittedName>
        <fullName evidence="2">Uncharacterized protein</fullName>
    </submittedName>
</protein>
<gene>
    <name evidence="2" type="ORF">MICPUN_60223</name>
</gene>
<dbReference type="OrthoDB" id="439127at2759"/>
<evidence type="ECO:0000256" key="1">
    <source>
        <dbReference type="SAM" id="MobiDB-lite"/>
    </source>
</evidence>